<dbReference type="InterPro" id="IPR026881">
    <property type="entry name" value="WYL_dom"/>
</dbReference>
<evidence type="ECO:0000259" key="1">
    <source>
        <dbReference type="Pfam" id="PF13280"/>
    </source>
</evidence>
<dbReference type="PROSITE" id="PS52050">
    <property type="entry name" value="WYL"/>
    <property type="match status" value="1"/>
</dbReference>
<gene>
    <name evidence="2" type="ORF">ACFFTP_30945</name>
</gene>
<accession>A0ABV5R104</accession>
<dbReference type="Proteomes" id="UP001589716">
    <property type="component" value="Unassembled WGS sequence"/>
</dbReference>
<feature type="non-terminal residue" evidence="2">
    <location>
        <position position="83"/>
    </location>
</feature>
<evidence type="ECO:0000313" key="2">
    <source>
        <dbReference type="EMBL" id="MFB9558586.1"/>
    </source>
</evidence>
<evidence type="ECO:0000313" key="3">
    <source>
        <dbReference type="Proteomes" id="UP001589716"/>
    </source>
</evidence>
<dbReference type="EMBL" id="JBHMCT010000035">
    <property type="protein sequence ID" value="MFB9558586.1"/>
    <property type="molecule type" value="Genomic_DNA"/>
</dbReference>
<proteinExistence type="predicted"/>
<dbReference type="Pfam" id="PF13280">
    <property type="entry name" value="WYL"/>
    <property type="match status" value="1"/>
</dbReference>
<protein>
    <submittedName>
        <fullName evidence="2">WYL domain-containing protein</fullName>
    </submittedName>
</protein>
<organism evidence="2 3">
    <name type="scientific">Streptomyces roseoviridis</name>
    <dbReference type="NCBI Taxonomy" id="67361"/>
    <lineage>
        <taxon>Bacteria</taxon>
        <taxon>Bacillati</taxon>
        <taxon>Actinomycetota</taxon>
        <taxon>Actinomycetes</taxon>
        <taxon>Kitasatosporales</taxon>
        <taxon>Streptomycetaceae</taxon>
        <taxon>Streptomyces</taxon>
    </lineage>
</organism>
<dbReference type="RefSeq" id="WP_382746162.1">
    <property type="nucleotide sequence ID" value="NZ_JBHMCT010000035.1"/>
</dbReference>
<reference evidence="2 3" key="1">
    <citation type="submission" date="2024-09" db="EMBL/GenBank/DDBJ databases">
        <authorList>
            <person name="Sun Q."/>
            <person name="Mori K."/>
        </authorList>
    </citation>
    <scope>NUCLEOTIDE SEQUENCE [LARGE SCALE GENOMIC DNA]</scope>
    <source>
        <strain evidence="2 3">JCM 4414</strain>
    </source>
</reference>
<keyword evidence="3" id="KW-1185">Reference proteome</keyword>
<comment type="caution">
    <text evidence="2">The sequence shown here is derived from an EMBL/GenBank/DDBJ whole genome shotgun (WGS) entry which is preliminary data.</text>
</comment>
<feature type="domain" description="WYL" evidence="1">
    <location>
        <begin position="12"/>
        <end position="79"/>
    </location>
</feature>
<sequence>MKHTNRQTTTRTLADLYRAIDHQHAVTITYLKPGDTEPTVRTIEILEIRTTSAGGIVVIAMCRLREAERQFHLSGIQTYTAHR</sequence>
<name>A0ABV5R104_9ACTN</name>